<sequence length="231" mass="25986">MASCFKNPNKKNLSAKDYTIKKRRKTLFCNLRQNALNNINSGMVPLITIGGNEACVDKDGIFFKYRNHKSQIDMLAAFEDFRTDLYQQIQGQLFLKKFCAPYDISSNNIDISNNYTSNNIQLAYGEGSGYGHLTDYFGALNTNIISSQDSKYRNTYAEIKSITPDSLEGYPSGFKNNKFFLLKPPVCDNNTRPQILKAGDVPEPNANIVNILIENTGFNPPELQGINLQIN</sequence>
<proteinExistence type="predicted"/>
<reference evidence="1" key="1">
    <citation type="journal article" date="2020" name="Nature">
        <title>Giant virus diversity and host interactions through global metagenomics.</title>
        <authorList>
            <person name="Schulz F."/>
            <person name="Roux S."/>
            <person name="Paez-Espino D."/>
            <person name="Jungbluth S."/>
            <person name="Walsh D.A."/>
            <person name="Denef V.J."/>
            <person name="McMahon K.D."/>
            <person name="Konstantinidis K.T."/>
            <person name="Eloe-Fadrosh E.A."/>
            <person name="Kyrpides N.C."/>
            <person name="Woyke T."/>
        </authorList>
    </citation>
    <scope>NUCLEOTIDE SEQUENCE</scope>
    <source>
        <strain evidence="1">GVMAG-S-1102244-55</strain>
    </source>
</reference>
<evidence type="ECO:0000313" key="1">
    <source>
        <dbReference type="EMBL" id="QHU15088.1"/>
    </source>
</evidence>
<name>A0A6C0KFI6_9ZZZZ</name>
<organism evidence="1">
    <name type="scientific">viral metagenome</name>
    <dbReference type="NCBI Taxonomy" id="1070528"/>
    <lineage>
        <taxon>unclassified sequences</taxon>
        <taxon>metagenomes</taxon>
        <taxon>organismal metagenomes</taxon>
    </lineage>
</organism>
<dbReference type="AlphaFoldDB" id="A0A6C0KFI6"/>
<dbReference type="EMBL" id="MN740849">
    <property type="protein sequence ID" value="QHU15088.1"/>
    <property type="molecule type" value="Genomic_DNA"/>
</dbReference>
<accession>A0A6C0KFI6</accession>
<protein>
    <submittedName>
        <fullName evidence="1">Uncharacterized protein</fullName>
    </submittedName>
</protein>